<accession>A0AAW8DD73</accession>
<protein>
    <submittedName>
        <fullName evidence="2">Uncharacterized protein</fullName>
    </submittedName>
</protein>
<comment type="caution">
    <text evidence="2">The sequence shown here is derived from an EMBL/GenBank/DDBJ whole genome shotgun (WGS) entry which is preliminary data.</text>
</comment>
<evidence type="ECO:0000313" key="3">
    <source>
        <dbReference type="EMBL" id="MDQ0180992.1"/>
    </source>
</evidence>
<evidence type="ECO:0000313" key="2">
    <source>
        <dbReference type="EMBL" id="MDP9904579.1"/>
    </source>
</evidence>
<sequence>MTDTSVGETNISTLVRSTRTRSVSRPVPGSTGGDGEFGNVPVVGRHVTIELAGNVNGPVLNPDGNFQ</sequence>
<proteinExistence type="predicted"/>
<keyword evidence="4" id="KW-1185">Reference proteome</keyword>
<dbReference type="Proteomes" id="UP001230951">
    <property type="component" value="Unassembled WGS sequence"/>
</dbReference>
<gene>
    <name evidence="2" type="ORF">J2S90_001534</name>
    <name evidence="3" type="ORF">J2S93_002419</name>
</gene>
<reference evidence="2 4" key="1">
    <citation type="submission" date="2023-07" db="EMBL/GenBank/DDBJ databases">
        <title>Sorghum-associated microbial communities from plants grown in Nebraska, USA.</title>
        <authorList>
            <person name="Schachtman D."/>
        </authorList>
    </citation>
    <scope>NUCLEOTIDE SEQUENCE</scope>
    <source>
        <strain evidence="2">DS1006</strain>
        <strain evidence="3 4">DS1016</strain>
    </source>
</reference>
<feature type="compositionally biased region" description="Polar residues" evidence="1">
    <location>
        <begin position="1"/>
        <end position="11"/>
    </location>
</feature>
<name>A0AAW8DD73_9MICC</name>
<evidence type="ECO:0000313" key="5">
    <source>
        <dbReference type="Proteomes" id="UP001242995"/>
    </source>
</evidence>
<dbReference type="AlphaFoldDB" id="A0AAW8DD73"/>
<organism evidence="2 5">
    <name type="scientific">Arthrobacter bambusae</name>
    <dbReference type="NCBI Taxonomy" id="1338426"/>
    <lineage>
        <taxon>Bacteria</taxon>
        <taxon>Bacillati</taxon>
        <taxon>Actinomycetota</taxon>
        <taxon>Actinomycetes</taxon>
        <taxon>Micrococcales</taxon>
        <taxon>Micrococcaceae</taxon>
        <taxon>Arthrobacter</taxon>
    </lineage>
</organism>
<feature type="compositionally biased region" description="Low complexity" evidence="1">
    <location>
        <begin position="12"/>
        <end position="28"/>
    </location>
</feature>
<evidence type="ECO:0000313" key="4">
    <source>
        <dbReference type="Proteomes" id="UP001230951"/>
    </source>
</evidence>
<evidence type="ECO:0000256" key="1">
    <source>
        <dbReference type="SAM" id="MobiDB-lite"/>
    </source>
</evidence>
<dbReference type="Proteomes" id="UP001242995">
    <property type="component" value="Unassembled WGS sequence"/>
</dbReference>
<dbReference type="EMBL" id="JAUSRG010000003">
    <property type="protein sequence ID" value="MDP9904579.1"/>
    <property type="molecule type" value="Genomic_DNA"/>
</dbReference>
<dbReference type="RefSeq" id="WP_306960792.1">
    <property type="nucleotide sequence ID" value="NZ_JAUSRG010000003.1"/>
</dbReference>
<feature type="region of interest" description="Disordered" evidence="1">
    <location>
        <begin position="1"/>
        <end position="40"/>
    </location>
</feature>
<dbReference type="EMBL" id="JAUSTF010000004">
    <property type="protein sequence ID" value="MDQ0180992.1"/>
    <property type="molecule type" value="Genomic_DNA"/>
</dbReference>